<dbReference type="PANTHER" id="PTHR34773">
    <property type="entry name" value="FLAGELLAR SECRETION CHAPERONE FLIS"/>
    <property type="match status" value="1"/>
</dbReference>
<gene>
    <name evidence="7" type="ORF">GCM10011289_35690</name>
</gene>
<accession>A0A918UCA5</accession>
<evidence type="ECO:0000313" key="8">
    <source>
        <dbReference type="Proteomes" id="UP000645257"/>
    </source>
</evidence>
<keyword evidence="5" id="KW-0143">Chaperone</keyword>
<keyword evidence="8" id="KW-1185">Reference proteome</keyword>
<organism evidence="7 8">
    <name type="scientific">Paludibacterium paludis</name>
    <dbReference type="NCBI Taxonomy" id="1225769"/>
    <lineage>
        <taxon>Bacteria</taxon>
        <taxon>Pseudomonadati</taxon>
        <taxon>Pseudomonadota</taxon>
        <taxon>Betaproteobacteria</taxon>
        <taxon>Neisseriales</taxon>
        <taxon>Chromobacteriaceae</taxon>
        <taxon>Paludibacterium</taxon>
    </lineage>
</organism>
<dbReference type="PIRSF" id="PIRSF039090">
    <property type="entry name" value="Flis"/>
    <property type="match status" value="1"/>
</dbReference>
<dbReference type="RefSeq" id="WP_189536879.1">
    <property type="nucleotide sequence ID" value="NZ_BMYX01000031.1"/>
</dbReference>
<keyword evidence="7" id="KW-0969">Cilium</keyword>
<comment type="subcellular location">
    <subcellularLocation>
        <location evidence="1 6">Cytoplasm</location>
        <location evidence="1 6">Cytosol</location>
    </subcellularLocation>
</comment>
<dbReference type="EMBL" id="BMYX01000031">
    <property type="protein sequence ID" value="GGY29641.1"/>
    <property type="molecule type" value="Genomic_DNA"/>
</dbReference>
<evidence type="ECO:0000256" key="4">
    <source>
        <dbReference type="ARBA" id="ARBA00022795"/>
    </source>
</evidence>
<protein>
    <recommendedName>
        <fullName evidence="6">Flagellar secretion chaperone FliS</fullName>
    </recommendedName>
</protein>
<dbReference type="InterPro" id="IPR003713">
    <property type="entry name" value="FliS"/>
</dbReference>
<evidence type="ECO:0000313" key="7">
    <source>
        <dbReference type="EMBL" id="GGY29641.1"/>
    </source>
</evidence>
<dbReference type="AlphaFoldDB" id="A0A918UCA5"/>
<dbReference type="InterPro" id="IPR036584">
    <property type="entry name" value="FliS_sf"/>
</dbReference>
<reference evidence="7" key="1">
    <citation type="journal article" date="2014" name="Int. J. Syst. Evol. Microbiol.">
        <title>Complete genome sequence of Corynebacterium casei LMG S-19264T (=DSM 44701T), isolated from a smear-ripened cheese.</title>
        <authorList>
            <consortium name="US DOE Joint Genome Institute (JGI-PGF)"/>
            <person name="Walter F."/>
            <person name="Albersmeier A."/>
            <person name="Kalinowski J."/>
            <person name="Ruckert C."/>
        </authorList>
    </citation>
    <scope>NUCLEOTIDE SEQUENCE</scope>
    <source>
        <strain evidence="7">KCTC 32182</strain>
    </source>
</reference>
<reference evidence="7" key="2">
    <citation type="submission" date="2020-09" db="EMBL/GenBank/DDBJ databases">
        <authorList>
            <person name="Sun Q."/>
            <person name="Kim S."/>
        </authorList>
    </citation>
    <scope>NUCLEOTIDE SEQUENCE</scope>
    <source>
        <strain evidence="7">KCTC 32182</strain>
    </source>
</reference>
<keyword evidence="4 6" id="KW-1005">Bacterial flagellum biogenesis</keyword>
<proteinExistence type="inferred from homology"/>
<comment type="caution">
    <text evidence="7">The sequence shown here is derived from an EMBL/GenBank/DDBJ whole genome shotgun (WGS) entry which is preliminary data.</text>
</comment>
<keyword evidence="3 6" id="KW-0963">Cytoplasm</keyword>
<dbReference type="Gene3D" id="1.20.120.340">
    <property type="entry name" value="Flagellar protein FliS"/>
    <property type="match status" value="1"/>
</dbReference>
<keyword evidence="7" id="KW-0966">Cell projection</keyword>
<evidence type="ECO:0000256" key="5">
    <source>
        <dbReference type="ARBA" id="ARBA00023186"/>
    </source>
</evidence>
<sequence>MNNRLALQQFSKAYENDALEVAVYGASPVGLIVLLYEGAIKALNQAKVFIGQNRFQEKAAMISRAQDILEGLRVALDHEKGKQVTRNLEDLYQYSKYRLGIANLNNDVNILDEIANLLGILLPAWQELDRRPKTPDAAASPAAKAGL</sequence>
<evidence type="ECO:0000256" key="2">
    <source>
        <dbReference type="ARBA" id="ARBA00008787"/>
    </source>
</evidence>
<evidence type="ECO:0000256" key="6">
    <source>
        <dbReference type="PIRNR" id="PIRNR039090"/>
    </source>
</evidence>
<dbReference type="NCBIfam" id="TIGR00208">
    <property type="entry name" value="fliS"/>
    <property type="match status" value="1"/>
</dbReference>
<evidence type="ECO:0000256" key="1">
    <source>
        <dbReference type="ARBA" id="ARBA00004514"/>
    </source>
</evidence>
<dbReference type="GO" id="GO:0005829">
    <property type="term" value="C:cytosol"/>
    <property type="evidence" value="ECO:0007669"/>
    <property type="project" value="UniProtKB-SubCell"/>
</dbReference>
<dbReference type="Proteomes" id="UP000645257">
    <property type="component" value="Unassembled WGS sequence"/>
</dbReference>
<name>A0A918UCA5_9NEIS</name>
<dbReference type="Pfam" id="PF02561">
    <property type="entry name" value="FliS"/>
    <property type="match status" value="1"/>
</dbReference>
<dbReference type="PANTHER" id="PTHR34773:SF1">
    <property type="entry name" value="FLAGELLAR SECRETION CHAPERONE FLIS"/>
    <property type="match status" value="1"/>
</dbReference>
<evidence type="ECO:0000256" key="3">
    <source>
        <dbReference type="ARBA" id="ARBA00022490"/>
    </source>
</evidence>
<comment type="similarity">
    <text evidence="2 6">Belongs to the FliS family.</text>
</comment>
<dbReference type="GO" id="GO:0071973">
    <property type="term" value="P:bacterial-type flagellum-dependent cell motility"/>
    <property type="evidence" value="ECO:0007669"/>
    <property type="project" value="TreeGrafter"/>
</dbReference>
<dbReference type="GO" id="GO:0044780">
    <property type="term" value="P:bacterial-type flagellum assembly"/>
    <property type="evidence" value="ECO:0007669"/>
    <property type="project" value="InterPro"/>
</dbReference>
<dbReference type="CDD" id="cd16098">
    <property type="entry name" value="FliS"/>
    <property type="match status" value="1"/>
</dbReference>
<keyword evidence="7" id="KW-0282">Flagellum</keyword>
<dbReference type="SUPFAM" id="SSF101116">
    <property type="entry name" value="Flagellar export chaperone FliS"/>
    <property type="match status" value="1"/>
</dbReference>